<dbReference type="PANTHER" id="PTHR47481">
    <property type="match status" value="1"/>
</dbReference>
<feature type="zinc finger region" description="C3H1-type" evidence="1">
    <location>
        <begin position="263"/>
        <end position="290"/>
    </location>
</feature>
<keyword evidence="1" id="KW-0479">Metal-binding</keyword>
<feature type="region of interest" description="Disordered" evidence="2">
    <location>
        <begin position="1"/>
        <end position="23"/>
    </location>
</feature>
<dbReference type="GO" id="GO:0008270">
    <property type="term" value="F:zinc ion binding"/>
    <property type="evidence" value="ECO:0007669"/>
    <property type="project" value="UniProtKB-KW"/>
</dbReference>
<keyword evidence="5" id="KW-1185">Reference proteome</keyword>
<keyword evidence="1" id="KW-0863">Zinc-finger</keyword>
<organism evidence="4 5">
    <name type="scientific">Artemisia annua</name>
    <name type="common">Sweet wormwood</name>
    <dbReference type="NCBI Taxonomy" id="35608"/>
    <lineage>
        <taxon>Eukaryota</taxon>
        <taxon>Viridiplantae</taxon>
        <taxon>Streptophyta</taxon>
        <taxon>Embryophyta</taxon>
        <taxon>Tracheophyta</taxon>
        <taxon>Spermatophyta</taxon>
        <taxon>Magnoliopsida</taxon>
        <taxon>eudicotyledons</taxon>
        <taxon>Gunneridae</taxon>
        <taxon>Pentapetalae</taxon>
        <taxon>asterids</taxon>
        <taxon>campanulids</taxon>
        <taxon>Asterales</taxon>
        <taxon>Asteraceae</taxon>
        <taxon>Asteroideae</taxon>
        <taxon>Anthemideae</taxon>
        <taxon>Artemisiinae</taxon>
        <taxon>Artemisia</taxon>
    </lineage>
</organism>
<protein>
    <submittedName>
        <fullName evidence="4">Hybrid signal transduction histidine kinase M</fullName>
    </submittedName>
</protein>
<feature type="compositionally biased region" description="Low complexity" evidence="2">
    <location>
        <begin position="11"/>
        <end position="22"/>
    </location>
</feature>
<feature type="compositionally biased region" description="Polar residues" evidence="2">
    <location>
        <begin position="227"/>
        <end position="247"/>
    </location>
</feature>
<feature type="domain" description="C3H1-type" evidence="3">
    <location>
        <begin position="263"/>
        <end position="290"/>
    </location>
</feature>
<dbReference type="PROSITE" id="PS50103">
    <property type="entry name" value="ZF_C3H1"/>
    <property type="match status" value="1"/>
</dbReference>
<keyword evidence="4" id="KW-0418">Kinase</keyword>
<proteinExistence type="predicted"/>
<evidence type="ECO:0000259" key="3">
    <source>
        <dbReference type="PROSITE" id="PS50103"/>
    </source>
</evidence>
<gene>
    <name evidence="4" type="ORF">CTI12_AA184200</name>
</gene>
<keyword evidence="1" id="KW-0862">Zinc</keyword>
<dbReference type="Pfam" id="PF14223">
    <property type="entry name" value="Retrotran_gag_2"/>
    <property type="match status" value="1"/>
</dbReference>
<dbReference type="AlphaFoldDB" id="A0A2U1P7B0"/>
<feature type="region of interest" description="Disordered" evidence="2">
    <location>
        <begin position="214"/>
        <end position="247"/>
    </location>
</feature>
<dbReference type="OrthoDB" id="1729427at2759"/>
<sequence>MAGDDDKITHPFSPKSSSPTSSYDKLTPFSVTSITNNMPVKLNLEKMNYNSWSSFFKIHLGSIGLKHHIESSTASSSDKDWSRMDDLVKVWILGTCSESLQDQVVTTPGTAKDLWDHIKDLFHDNEDARAITLDNQLRFIKIGNLSINAYFSQIQSMADRLKNLGGTVQDKHLVIYALNGLDSRYKQISKIIRHTKPLPTFATTKNMLLLEESEQQGESLQEKTHVDSSTSSPTILLAPNSSNGNRTNTTHLTATNSGKGTNTQLTSFCNHFSKRTCHFGDWCKFIHDHRVRGNNNATNGNISISRLVTGHYNKPNPMQTWNNNSVSTRHVDQPGWLKSLAHLQSNSPLLPSHSALLGQQARDMSIAHQTNMLAAAQQSQLAQQASLLAQPTNPLFQTQFPSNAAGTNTPGISLKYPFL</sequence>
<dbReference type="EMBL" id="PKPP01001568">
    <property type="protein sequence ID" value="PWA81622.1"/>
    <property type="molecule type" value="Genomic_DNA"/>
</dbReference>
<reference evidence="4 5" key="1">
    <citation type="journal article" date="2018" name="Mol. Plant">
        <title>The genome of Artemisia annua provides insight into the evolution of Asteraceae family and artemisinin biosynthesis.</title>
        <authorList>
            <person name="Shen Q."/>
            <person name="Zhang L."/>
            <person name="Liao Z."/>
            <person name="Wang S."/>
            <person name="Yan T."/>
            <person name="Shi P."/>
            <person name="Liu M."/>
            <person name="Fu X."/>
            <person name="Pan Q."/>
            <person name="Wang Y."/>
            <person name="Lv Z."/>
            <person name="Lu X."/>
            <person name="Zhang F."/>
            <person name="Jiang W."/>
            <person name="Ma Y."/>
            <person name="Chen M."/>
            <person name="Hao X."/>
            <person name="Li L."/>
            <person name="Tang Y."/>
            <person name="Lv G."/>
            <person name="Zhou Y."/>
            <person name="Sun X."/>
            <person name="Brodelius P.E."/>
            <person name="Rose J.K.C."/>
            <person name="Tang K."/>
        </authorList>
    </citation>
    <scope>NUCLEOTIDE SEQUENCE [LARGE SCALE GENOMIC DNA]</scope>
    <source>
        <strain evidence="5">cv. Huhao1</strain>
        <tissue evidence="4">Leaf</tissue>
    </source>
</reference>
<name>A0A2U1P7B0_ARTAN</name>
<dbReference type="GO" id="GO:0016301">
    <property type="term" value="F:kinase activity"/>
    <property type="evidence" value="ECO:0007669"/>
    <property type="project" value="UniProtKB-KW"/>
</dbReference>
<evidence type="ECO:0000313" key="5">
    <source>
        <dbReference type="Proteomes" id="UP000245207"/>
    </source>
</evidence>
<dbReference type="PANTHER" id="PTHR47481:SF41">
    <property type="entry name" value="COPIA-LIKE POLYPROTEIN_RETROTRANSPOSON"/>
    <property type="match status" value="1"/>
</dbReference>
<evidence type="ECO:0000256" key="2">
    <source>
        <dbReference type="SAM" id="MobiDB-lite"/>
    </source>
</evidence>
<dbReference type="Proteomes" id="UP000245207">
    <property type="component" value="Unassembled WGS sequence"/>
</dbReference>
<evidence type="ECO:0000313" key="4">
    <source>
        <dbReference type="EMBL" id="PWA81622.1"/>
    </source>
</evidence>
<accession>A0A2U1P7B0</accession>
<dbReference type="InterPro" id="IPR000571">
    <property type="entry name" value="Znf_CCCH"/>
</dbReference>
<comment type="caution">
    <text evidence="4">The sequence shown here is derived from an EMBL/GenBank/DDBJ whole genome shotgun (WGS) entry which is preliminary data.</text>
</comment>
<keyword evidence="4" id="KW-0808">Transferase</keyword>
<evidence type="ECO:0000256" key="1">
    <source>
        <dbReference type="PROSITE-ProRule" id="PRU00723"/>
    </source>
</evidence>